<accession>A0AAF5CT20</accession>
<dbReference type="AlphaFoldDB" id="A0AAF5CT20"/>
<evidence type="ECO:0000313" key="9">
    <source>
        <dbReference type="WBParaSite" id="TCONS_00001318.p1"/>
    </source>
</evidence>
<dbReference type="InterPro" id="IPR006639">
    <property type="entry name" value="Preselin/SPP"/>
</dbReference>
<dbReference type="GO" id="GO:0033619">
    <property type="term" value="P:membrane protein proteolysis"/>
    <property type="evidence" value="ECO:0007669"/>
    <property type="project" value="TreeGrafter"/>
</dbReference>
<dbReference type="PANTHER" id="PTHR12174:SF103">
    <property type="entry name" value="INTRAMEMBRANE PROTEASE (IMPAS) FAMILY"/>
    <property type="match status" value="1"/>
</dbReference>
<comment type="similarity">
    <text evidence="2">Belongs to the peptidase A22B family.</text>
</comment>
<dbReference type="GO" id="GO:0042500">
    <property type="term" value="F:aspartic endopeptidase activity, intramembrane cleaving"/>
    <property type="evidence" value="ECO:0007669"/>
    <property type="project" value="InterPro"/>
</dbReference>
<evidence type="ECO:0000256" key="3">
    <source>
        <dbReference type="ARBA" id="ARBA00022692"/>
    </source>
</evidence>
<feature type="transmembrane region" description="Helical" evidence="7">
    <location>
        <begin position="818"/>
        <end position="841"/>
    </location>
</feature>
<evidence type="ECO:0000256" key="4">
    <source>
        <dbReference type="ARBA" id="ARBA00022801"/>
    </source>
</evidence>
<dbReference type="GO" id="GO:0098553">
    <property type="term" value="C:lumenal side of endoplasmic reticulum membrane"/>
    <property type="evidence" value="ECO:0007669"/>
    <property type="project" value="TreeGrafter"/>
</dbReference>
<name>A0AAF5CT20_STRER</name>
<dbReference type="SMART" id="SM00730">
    <property type="entry name" value="PSN"/>
    <property type="match status" value="1"/>
</dbReference>
<proteinExistence type="inferred from homology"/>
<feature type="transmembrane region" description="Helical" evidence="7">
    <location>
        <begin position="275"/>
        <end position="301"/>
    </location>
</feature>
<dbReference type="WBParaSite" id="TCONS_00001318.p1">
    <property type="protein sequence ID" value="TCONS_00001318.p1"/>
    <property type="gene ID" value="XLOC_001221"/>
</dbReference>
<dbReference type="Proteomes" id="UP000035681">
    <property type="component" value="Unplaced"/>
</dbReference>
<dbReference type="GO" id="GO:0098554">
    <property type="term" value="C:cytoplasmic side of endoplasmic reticulum membrane"/>
    <property type="evidence" value="ECO:0007669"/>
    <property type="project" value="TreeGrafter"/>
</dbReference>
<evidence type="ECO:0008006" key="10">
    <source>
        <dbReference type="Google" id="ProtNLM"/>
    </source>
</evidence>
<keyword evidence="8" id="KW-1185">Reference proteome</keyword>
<protein>
    <recommendedName>
        <fullName evidence="10">Presenilin</fullName>
    </recommendedName>
</protein>
<keyword evidence="6 7" id="KW-0472">Membrane</keyword>
<feature type="transmembrane region" description="Helical" evidence="7">
    <location>
        <begin position="483"/>
        <end position="501"/>
    </location>
</feature>
<evidence type="ECO:0000313" key="8">
    <source>
        <dbReference type="Proteomes" id="UP000035681"/>
    </source>
</evidence>
<comment type="subcellular location">
    <subcellularLocation>
        <location evidence="1">Endomembrane system</location>
        <topology evidence="1">Multi-pass membrane protein</topology>
    </subcellularLocation>
</comment>
<dbReference type="InterPro" id="IPR007369">
    <property type="entry name" value="Peptidase_A22B_SPP"/>
</dbReference>
<keyword evidence="5 7" id="KW-1133">Transmembrane helix</keyword>
<evidence type="ECO:0000256" key="7">
    <source>
        <dbReference type="SAM" id="Phobius"/>
    </source>
</evidence>
<evidence type="ECO:0000256" key="2">
    <source>
        <dbReference type="ARBA" id="ARBA00006859"/>
    </source>
</evidence>
<keyword evidence="3 7" id="KW-0812">Transmembrane</keyword>
<evidence type="ECO:0000256" key="5">
    <source>
        <dbReference type="ARBA" id="ARBA00022989"/>
    </source>
</evidence>
<feature type="transmembrane region" description="Helical" evidence="7">
    <location>
        <begin position="638"/>
        <end position="657"/>
    </location>
</feature>
<feature type="transmembrane region" description="Helical" evidence="7">
    <location>
        <begin position="663"/>
        <end position="682"/>
    </location>
</feature>
<evidence type="ECO:0000256" key="6">
    <source>
        <dbReference type="ARBA" id="ARBA00023136"/>
    </source>
</evidence>
<feature type="transmembrane region" description="Helical" evidence="7">
    <location>
        <begin position="553"/>
        <end position="576"/>
    </location>
</feature>
<sequence>MLFVAGFLKDLLTKNTENAGQYSNLRKNYFLTNPKDTFKNINIVKNNNSNNPIVNNIIVINEKCNDQFTVNNHKMISEYEDDNQEEEFTNDSESKYTGTYIDDNIWSEIKTNISSVSSNCSSTKSYLYKWQPRFLETSLSSSSLEKISSSYSLGRCRKKVRKHKICKINYDELESMSREDLDYISTTPKHSIKINKDVLEKLISKYNLMCENNFNIEDEYIDDTYNDEGCFTHLEFHIYFFYKVHGQIMSKNLLKDFKFEKYNLINRFKFIYFHYLVNTFIFVIISKFNTFYLVNLFFIIFPEPIDSNGSSNKIFKKKKKHVYMSSFAYLRVTSQKNPSFRGKEYCVNYNQFPYKEIPSKPEDAPKSTFQELSRYTFFNDIKYNNMTLVTSFNEMKINQILHSFPHQGISNLLFYFKKSNSNKEKDTKYITSNFYLPQHTRHPTPIFYMYKKDYDDLKGMGNSSDLRFQFYRPKDSKFEIAEIFIFLIAILAITLGSKLGVYNASKRSHKKVTLPTTTPDYDLSATSKCTDNNSIGTSTINVDGSNNKTPSRAVTSCCILLQIFFLAGILILTYFFRNEMMIIFYIAVVIVGTFSIGILFQTLALIFFKKDLFKVSINDIFQNIFNKRIDIGIFNDKISFYSIIGYLLGFLITILWYCNKDKPYSFMLLNFINLCISINLISLLEAYRFIWIIVVMIGLLLYDFFMVFVTPYITPDGCSMMIKAATGKDCQSPEQKAKMAYDEWEPLPSPEQNFIHTSIAPMVFLFPRLADSMLSCLDLSIELEYRPTILGMGDVVIPGIAVAFAHHADKFLFKQKTYYGIFSIIGYSIGLITTMFALEYMQMAQPALIYLVPFTLLSIIIPTLVRKEFKKFVFSDLSYNED</sequence>
<feature type="transmembrane region" description="Helical" evidence="7">
    <location>
        <begin position="847"/>
        <end position="865"/>
    </location>
</feature>
<feature type="transmembrane region" description="Helical" evidence="7">
    <location>
        <begin position="788"/>
        <end position="806"/>
    </location>
</feature>
<feature type="transmembrane region" description="Helical" evidence="7">
    <location>
        <begin position="582"/>
        <end position="608"/>
    </location>
</feature>
<reference evidence="9" key="1">
    <citation type="submission" date="2024-02" db="UniProtKB">
        <authorList>
            <consortium name="WormBaseParasite"/>
        </authorList>
    </citation>
    <scope>IDENTIFICATION</scope>
</reference>
<feature type="transmembrane region" description="Helical" evidence="7">
    <location>
        <begin position="689"/>
        <end position="713"/>
    </location>
</feature>
<dbReference type="PANTHER" id="PTHR12174">
    <property type="entry name" value="SIGNAL PEPTIDE PEPTIDASE"/>
    <property type="match status" value="1"/>
</dbReference>
<dbReference type="Pfam" id="PF04258">
    <property type="entry name" value="Peptidase_A22B"/>
    <property type="match status" value="1"/>
</dbReference>
<organism evidence="8 9">
    <name type="scientific">Strongyloides stercoralis</name>
    <name type="common">Threadworm</name>
    <dbReference type="NCBI Taxonomy" id="6248"/>
    <lineage>
        <taxon>Eukaryota</taxon>
        <taxon>Metazoa</taxon>
        <taxon>Ecdysozoa</taxon>
        <taxon>Nematoda</taxon>
        <taxon>Chromadorea</taxon>
        <taxon>Rhabditida</taxon>
        <taxon>Tylenchina</taxon>
        <taxon>Panagrolaimomorpha</taxon>
        <taxon>Strongyloidoidea</taxon>
        <taxon>Strongyloididae</taxon>
        <taxon>Strongyloides</taxon>
    </lineage>
</organism>
<dbReference type="GO" id="GO:0030660">
    <property type="term" value="C:Golgi-associated vesicle membrane"/>
    <property type="evidence" value="ECO:0007669"/>
    <property type="project" value="TreeGrafter"/>
</dbReference>
<dbReference type="GO" id="GO:0005765">
    <property type="term" value="C:lysosomal membrane"/>
    <property type="evidence" value="ECO:0007669"/>
    <property type="project" value="TreeGrafter"/>
</dbReference>
<evidence type="ECO:0000256" key="1">
    <source>
        <dbReference type="ARBA" id="ARBA00004127"/>
    </source>
</evidence>
<keyword evidence="4" id="KW-0378">Hydrolase</keyword>